<dbReference type="RefSeq" id="WP_019464278.1">
    <property type="nucleotide sequence ID" value="NZ_ALOY01000118.1"/>
</dbReference>
<keyword evidence="3" id="KW-1185">Reference proteome</keyword>
<evidence type="ECO:0000256" key="1">
    <source>
        <dbReference type="SAM" id="SignalP"/>
    </source>
</evidence>
<proteinExistence type="predicted"/>
<organism evidence="2 3">
    <name type="scientific">Dyella japonica A8</name>
    <dbReference type="NCBI Taxonomy" id="1217721"/>
    <lineage>
        <taxon>Bacteria</taxon>
        <taxon>Pseudomonadati</taxon>
        <taxon>Pseudomonadota</taxon>
        <taxon>Gammaproteobacteria</taxon>
        <taxon>Lysobacterales</taxon>
        <taxon>Rhodanobacteraceae</taxon>
        <taxon>Dyella</taxon>
    </lineage>
</organism>
<reference evidence="2 3" key="1">
    <citation type="submission" date="2014-07" db="EMBL/GenBank/DDBJ databases">
        <title>Complete Genome Sequence of Dyella japonica Strain A8 Isolated from Malaysian Tropical Soil.</title>
        <authorList>
            <person name="Hui R.K.H."/>
            <person name="Chen J.-W."/>
            <person name="Chan K.-G."/>
            <person name="Leung F.C.C."/>
        </authorList>
    </citation>
    <scope>NUCLEOTIDE SEQUENCE [LARGE SCALE GENOMIC DNA]</scope>
    <source>
        <strain evidence="2 3">A8</strain>
    </source>
</reference>
<dbReference type="PATRIC" id="fig|1217721.7.peg.3031"/>
<dbReference type="EMBL" id="CP008884">
    <property type="protein sequence ID" value="AIF48411.1"/>
    <property type="molecule type" value="Genomic_DNA"/>
</dbReference>
<gene>
    <name evidence="2" type="ORF">HY57_14770</name>
</gene>
<protein>
    <submittedName>
        <fullName evidence="2">Uncharacterized protein</fullName>
    </submittedName>
</protein>
<accession>A0A075K257</accession>
<dbReference type="KEGG" id="dja:HY57_14770"/>
<dbReference type="Proteomes" id="UP000027987">
    <property type="component" value="Chromosome"/>
</dbReference>
<dbReference type="InterPro" id="IPR018759">
    <property type="entry name" value="BBP2_2"/>
</dbReference>
<dbReference type="STRING" id="1217721.HY57_14770"/>
<dbReference type="Pfam" id="PF10082">
    <property type="entry name" value="BBP2_2"/>
    <property type="match status" value="1"/>
</dbReference>
<dbReference type="OrthoDB" id="5979319at2"/>
<dbReference type="Gene3D" id="2.40.160.10">
    <property type="entry name" value="Porin"/>
    <property type="match status" value="1"/>
</dbReference>
<dbReference type="AlphaFoldDB" id="A0A075K257"/>
<dbReference type="SUPFAM" id="SSF56935">
    <property type="entry name" value="Porins"/>
    <property type="match status" value="1"/>
</dbReference>
<dbReference type="InterPro" id="IPR023614">
    <property type="entry name" value="Porin_dom_sf"/>
</dbReference>
<feature type="chain" id="PRO_5001706672" evidence="1">
    <location>
        <begin position="25"/>
        <end position="447"/>
    </location>
</feature>
<sequence>MPAYNRLARATMLALVVVPGCSWAGDFAYSAFVSVEHSDNIALSTDSPASSNVIVPGINFAYRQLGSTIQANVVGTAEYLDYSNSQFDSQTLGTLSAQANWSAIPQRLDFAIEDDAGVQPVDTLASNAPNNLQQTNVLSLGPIFHFNFNAATRGQAELKYINSYASKVDDFDSSRGLGAFRVIRDLNPTTQVSLNLESEHVNLKNSTAGPNYTRDELYGHYVHTLKNFDVDALVGWAYVDFKNAPSASKPMAKVTLGWRPSIDNSFSVTGTYEYSDAAQDMLLQPGQTIVDSMTNVSSNPLDLINDPARGINTGTVVVDSQVYLDRSVQGTYSYRSDRWSVTVSPLYRKLSYLNNPTFDQNEKSAAFSVEYKLRPNLILTGFGNYEHNEYTSLSRTDKTTRFGVAISHEFTPHWSWRAGYTRQIRASNAALQSYHENEFIVGVVYRR</sequence>
<name>A0A075K257_9GAMM</name>
<dbReference type="HOGENOM" id="CLU_612141_0_0_6"/>
<feature type="signal peptide" evidence="1">
    <location>
        <begin position="1"/>
        <end position="24"/>
    </location>
</feature>
<evidence type="ECO:0000313" key="3">
    <source>
        <dbReference type="Proteomes" id="UP000027987"/>
    </source>
</evidence>
<keyword evidence="1" id="KW-0732">Signal</keyword>
<evidence type="ECO:0000313" key="2">
    <source>
        <dbReference type="EMBL" id="AIF48411.1"/>
    </source>
</evidence>